<evidence type="ECO:0000313" key="2">
    <source>
        <dbReference type="EMBL" id="GAA4924191.1"/>
    </source>
</evidence>
<dbReference type="Pfam" id="PF12730">
    <property type="entry name" value="ABC2_membrane_4"/>
    <property type="match status" value="1"/>
</dbReference>
<organism evidence="2 3">
    <name type="scientific">Mucilaginibacter defluvii</name>
    <dbReference type="NCBI Taxonomy" id="1196019"/>
    <lineage>
        <taxon>Bacteria</taxon>
        <taxon>Pseudomonadati</taxon>
        <taxon>Bacteroidota</taxon>
        <taxon>Sphingobacteriia</taxon>
        <taxon>Sphingobacteriales</taxon>
        <taxon>Sphingobacteriaceae</taxon>
        <taxon>Mucilaginibacter</taxon>
    </lineage>
</organism>
<sequence>MKAFLLSLRSEFYKTRKTLAFWCAILLPLLICLLMTIGFLTNAEKMASWPGELLWIRFVGNVLNVMGVLLLPMFTVFTAYSINNIEHRADTWKMLFSLPLPKFAVYSAKYIYALLLIFISLALFVLFTIGFANLLSVIKPELRFNEYHMEFTLMQIYFKLFLSALGILSLQFLFSLLWKDFLKPMGIGFVGTISGIIMASAGWKYAYLFPYSHPMLALTNMMPRTKAPAQSRQLVINIFTDDVYVSLAVAVVVFFAGFFILQKRSIK</sequence>
<dbReference type="Proteomes" id="UP001501436">
    <property type="component" value="Unassembled WGS sequence"/>
</dbReference>
<protein>
    <recommendedName>
        <fullName evidence="4">ABC transporter permease</fullName>
    </recommendedName>
</protein>
<proteinExistence type="predicted"/>
<evidence type="ECO:0008006" key="4">
    <source>
        <dbReference type="Google" id="ProtNLM"/>
    </source>
</evidence>
<accession>A0ABP9G058</accession>
<evidence type="ECO:0000256" key="1">
    <source>
        <dbReference type="SAM" id="Phobius"/>
    </source>
</evidence>
<comment type="caution">
    <text evidence="2">The sequence shown here is derived from an EMBL/GenBank/DDBJ whole genome shotgun (WGS) entry which is preliminary data.</text>
</comment>
<feature type="transmembrane region" description="Helical" evidence="1">
    <location>
        <begin position="20"/>
        <end position="41"/>
    </location>
</feature>
<reference evidence="3" key="1">
    <citation type="journal article" date="2019" name="Int. J. Syst. Evol. Microbiol.">
        <title>The Global Catalogue of Microorganisms (GCM) 10K type strain sequencing project: providing services to taxonomists for standard genome sequencing and annotation.</title>
        <authorList>
            <consortium name="The Broad Institute Genomics Platform"/>
            <consortium name="The Broad Institute Genome Sequencing Center for Infectious Disease"/>
            <person name="Wu L."/>
            <person name="Ma J."/>
        </authorList>
    </citation>
    <scope>NUCLEOTIDE SEQUENCE [LARGE SCALE GENOMIC DNA]</scope>
    <source>
        <strain evidence="3">JCM 18283</strain>
    </source>
</reference>
<dbReference type="PANTHER" id="PTHR37305">
    <property type="entry name" value="INTEGRAL MEMBRANE PROTEIN-RELATED"/>
    <property type="match status" value="1"/>
</dbReference>
<keyword evidence="3" id="KW-1185">Reference proteome</keyword>
<dbReference type="EMBL" id="BAABJI010000002">
    <property type="protein sequence ID" value="GAA4924191.1"/>
    <property type="molecule type" value="Genomic_DNA"/>
</dbReference>
<keyword evidence="1" id="KW-0472">Membrane</keyword>
<gene>
    <name evidence="2" type="ORF">GCM10023313_30690</name>
</gene>
<dbReference type="RefSeq" id="WP_345332204.1">
    <property type="nucleotide sequence ID" value="NZ_BAABJI010000002.1"/>
</dbReference>
<feature type="transmembrane region" description="Helical" evidence="1">
    <location>
        <begin position="185"/>
        <end position="206"/>
    </location>
</feature>
<keyword evidence="1" id="KW-1133">Transmembrane helix</keyword>
<feature type="transmembrane region" description="Helical" evidence="1">
    <location>
        <begin position="61"/>
        <end position="82"/>
    </location>
</feature>
<dbReference type="PANTHER" id="PTHR37305:SF1">
    <property type="entry name" value="MEMBRANE PROTEIN"/>
    <property type="match status" value="1"/>
</dbReference>
<feature type="transmembrane region" description="Helical" evidence="1">
    <location>
        <begin position="156"/>
        <end position="178"/>
    </location>
</feature>
<feature type="transmembrane region" description="Helical" evidence="1">
    <location>
        <begin position="243"/>
        <end position="261"/>
    </location>
</feature>
<name>A0ABP9G058_9SPHI</name>
<feature type="transmembrane region" description="Helical" evidence="1">
    <location>
        <begin position="103"/>
        <end position="136"/>
    </location>
</feature>
<dbReference type="CDD" id="cd21809">
    <property type="entry name" value="ABC-2_lan_permease-like"/>
    <property type="match status" value="1"/>
</dbReference>
<keyword evidence="1" id="KW-0812">Transmembrane</keyword>
<evidence type="ECO:0000313" key="3">
    <source>
        <dbReference type="Proteomes" id="UP001501436"/>
    </source>
</evidence>